<accession>A0ABQ5A7I2</accession>
<keyword evidence="1" id="KW-0479">Metal-binding</keyword>
<dbReference type="Pfam" id="PF00098">
    <property type="entry name" value="zf-CCHC"/>
    <property type="match status" value="2"/>
</dbReference>
<feature type="region of interest" description="Disordered" evidence="2">
    <location>
        <begin position="658"/>
        <end position="678"/>
    </location>
</feature>
<name>A0ABQ5A7I2_9ASTR</name>
<dbReference type="PANTHER" id="PTHR15503:SF42">
    <property type="entry name" value="ZINC FINGER, CCHC-TYPE, RETROTRANSPOSON GAG DOMAIN, ASPARTIC PEPTIDASE DOMAIN PROTEIN-RELATED"/>
    <property type="match status" value="1"/>
</dbReference>
<dbReference type="Gene3D" id="4.10.60.10">
    <property type="entry name" value="Zinc finger, CCHC-type"/>
    <property type="match status" value="1"/>
</dbReference>
<dbReference type="SUPFAM" id="SSF56672">
    <property type="entry name" value="DNA/RNA polymerases"/>
    <property type="match status" value="1"/>
</dbReference>
<keyword evidence="1" id="KW-0863">Zinc-finger</keyword>
<dbReference type="SMART" id="SM00343">
    <property type="entry name" value="ZnF_C2HC"/>
    <property type="match status" value="2"/>
</dbReference>
<dbReference type="Gene3D" id="3.30.70.270">
    <property type="match status" value="2"/>
</dbReference>
<evidence type="ECO:0000313" key="5">
    <source>
        <dbReference type="Proteomes" id="UP001151760"/>
    </source>
</evidence>
<reference evidence="4" key="2">
    <citation type="submission" date="2022-01" db="EMBL/GenBank/DDBJ databases">
        <authorList>
            <person name="Yamashiro T."/>
            <person name="Shiraishi A."/>
            <person name="Satake H."/>
            <person name="Nakayama K."/>
        </authorList>
    </citation>
    <scope>NUCLEOTIDE SEQUENCE</scope>
</reference>
<dbReference type="GO" id="GO:0003964">
    <property type="term" value="F:RNA-directed DNA polymerase activity"/>
    <property type="evidence" value="ECO:0007669"/>
    <property type="project" value="UniProtKB-KW"/>
</dbReference>
<feature type="compositionally biased region" description="Acidic residues" evidence="2">
    <location>
        <begin position="96"/>
        <end position="106"/>
    </location>
</feature>
<evidence type="ECO:0000259" key="3">
    <source>
        <dbReference type="PROSITE" id="PS50158"/>
    </source>
</evidence>
<reference evidence="4" key="1">
    <citation type="journal article" date="2022" name="Int. J. Mol. Sci.">
        <title>Draft Genome of Tanacetum Coccineum: Genomic Comparison of Closely Related Tanacetum-Family Plants.</title>
        <authorList>
            <person name="Yamashiro T."/>
            <person name="Shiraishi A."/>
            <person name="Nakayama K."/>
            <person name="Satake H."/>
        </authorList>
    </citation>
    <scope>NUCLEOTIDE SEQUENCE</scope>
</reference>
<keyword evidence="4" id="KW-0808">Transferase</keyword>
<feature type="compositionally biased region" description="Acidic residues" evidence="2">
    <location>
        <begin position="114"/>
        <end position="155"/>
    </location>
</feature>
<dbReference type="InterPro" id="IPR032567">
    <property type="entry name" value="RTL1-rel"/>
</dbReference>
<dbReference type="InterPro" id="IPR001878">
    <property type="entry name" value="Znf_CCHC"/>
</dbReference>
<keyword evidence="4" id="KW-0548">Nucleotidyltransferase</keyword>
<feature type="region of interest" description="Disordered" evidence="2">
    <location>
        <begin position="81"/>
        <end position="163"/>
    </location>
</feature>
<sequence length="1120" mass="126208">MLYIDLFRIDIPVRIDIKSQVTYTSVSSPFEGLSDIGSPGVDGPPIMPEDPYVYVVAAFQAPPSPDYEEEVFTVEEQPLPAAVSPTTHSPGYIADSDPEEDPEEDPTNYPANGGDDDDDEVDASDDDDDVEASDDDEDDDDDVKEDEDKEEEEEEHPALVDSVLPPVHRVTAKMSIRARTPISLPLDIEVARLLAMPTLPPSLFSPFSSPLPSIPSPLPQILSLPLPISSPPLPASPTYHLGYRSAMIRLRAETPSTSHPLPSSTPPSGTPLLLPIPLPTPSPPMLLPSTVYRAVFLRPTGGFRADNGFISTLDDEIRRDPKRCVGLSQRMIDFVTTVRQDTNEIYVRLDDAHDERLLMSGRLNMLHRYKRAHTCTARLMETEAILSHEAWVQSMDASDTARSKVRELRTTVLAQQTKVAALRSADHARQAQLVETLRLMSTLQTQVIALYFVYSLLSITENGTKRATRLTPATTTTPTSVTNAQLKALIDQGVADALVARNADRRMNGDDNHNSGTGVRRQAPPAGECTYLDFMKCKPLYFKGTEGVIELTQWFERIETVFRISNCTVENQIKFATCTLVGSALTWWISHVKTVGYDELALMCARMFPEESDKIEKYVGGLPDMIHGSVMASKPKTMQDANDFATELMDKKIRTFAERHSKNKRKQDDNQQQQNKRQYTGMAYAAGSGKKKPYEGSKPLCSKCNYHHDSQCAPKCHKCNRVGHLARDCRSTANANTANNQRGTGAYQKPICYECGAQGHFKRDCPKLKNNNHGNQGGNGNAPAKVYAVGRVGTNTDSNIVTDHYYDVELADRRIISLDVIIDMDWLAKYQAIIVCAEKIIRIPWGNEMLIVRDDRSDRGNETRLNIILCTKTQKYMLKGCPIFLAHVTTKETKDKSEKKRLEDVSIVQKFPKVFLKDLPGLPPTQKVEFQIDLIPCDAPVARTPYRLAPFEMKELSDQLQELSEKGFIRPSSSPWGSLILLFKKKDGSFRMCIDYRELNKLTVKNRYPLPRIDDLFDQLQGSKNKKEHEEHLKAILELLKKEELYAKFSKCEFWIPKSLQYILDQKELNMRERRWLELLSDYDCEIRYHLRKANVVVDALSRKEWNKPLRVRALVMTIG</sequence>
<dbReference type="Proteomes" id="UP001151760">
    <property type="component" value="Unassembled WGS sequence"/>
</dbReference>
<keyword evidence="5" id="KW-1185">Reference proteome</keyword>
<evidence type="ECO:0000256" key="1">
    <source>
        <dbReference type="PROSITE-ProRule" id="PRU00047"/>
    </source>
</evidence>
<dbReference type="InterPro" id="IPR036875">
    <property type="entry name" value="Znf_CCHC_sf"/>
</dbReference>
<dbReference type="CDD" id="cd01647">
    <property type="entry name" value="RT_LTR"/>
    <property type="match status" value="1"/>
</dbReference>
<organism evidence="4 5">
    <name type="scientific">Tanacetum coccineum</name>
    <dbReference type="NCBI Taxonomy" id="301880"/>
    <lineage>
        <taxon>Eukaryota</taxon>
        <taxon>Viridiplantae</taxon>
        <taxon>Streptophyta</taxon>
        <taxon>Embryophyta</taxon>
        <taxon>Tracheophyta</taxon>
        <taxon>Spermatophyta</taxon>
        <taxon>Magnoliopsida</taxon>
        <taxon>eudicotyledons</taxon>
        <taxon>Gunneridae</taxon>
        <taxon>Pentapetalae</taxon>
        <taxon>asterids</taxon>
        <taxon>campanulids</taxon>
        <taxon>Asterales</taxon>
        <taxon>Asteraceae</taxon>
        <taxon>Asteroideae</taxon>
        <taxon>Anthemideae</taxon>
        <taxon>Anthemidinae</taxon>
        <taxon>Tanacetum</taxon>
    </lineage>
</organism>
<gene>
    <name evidence="4" type="ORF">Tco_0819769</name>
</gene>
<dbReference type="InterPro" id="IPR043128">
    <property type="entry name" value="Rev_trsase/Diguanyl_cyclase"/>
</dbReference>
<protein>
    <submittedName>
        <fullName evidence="4">Reverse transcriptase domain-containing protein</fullName>
    </submittedName>
</protein>
<comment type="caution">
    <text evidence="4">The sequence shown here is derived from an EMBL/GenBank/DDBJ whole genome shotgun (WGS) entry which is preliminary data.</text>
</comment>
<dbReference type="SUPFAM" id="SSF57756">
    <property type="entry name" value="Retrovirus zinc finger-like domains"/>
    <property type="match status" value="1"/>
</dbReference>
<dbReference type="Pfam" id="PF08284">
    <property type="entry name" value="RVP_2"/>
    <property type="match status" value="1"/>
</dbReference>
<proteinExistence type="predicted"/>
<keyword evidence="4" id="KW-0695">RNA-directed DNA polymerase</keyword>
<evidence type="ECO:0000313" key="4">
    <source>
        <dbReference type="EMBL" id="GJS98599.1"/>
    </source>
</evidence>
<feature type="domain" description="CCHC-type" evidence="3">
    <location>
        <begin position="752"/>
        <end position="767"/>
    </location>
</feature>
<feature type="domain" description="CCHC-type" evidence="3">
    <location>
        <begin position="715"/>
        <end position="731"/>
    </location>
</feature>
<dbReference type="Gene3D" id="3.10.10.10">
    <property type="entry name" value="HIV Type 1 Reverse Transcriptase, subunit A, domain 1"/>
    <property type="match status" value="1"/>
</dbReference>
<keyword evidence="1" id="KW-0862">Zinc</keyword>
<dbReference type="PROSITE" id="PS50158">
    <property type="entry name" value="ZF_CCHC"/>
    <property type="match status" value="2"/>
</dbReference>
<dbReference type="InterPro" id="IPR043502">
    <property type="entry name" value="DNA/RNA_pol_sf"/>
</dbReference>
<evidence type="ECO:0000256" key="2">
    <source>
        <dbReference type="SAM" id="MobiDB-lite"/>
    </source>
</evidence>
<dbReference type="PANTHER" id="PTHR15503">
    <property type="entry name" value="LDOC1 RELATED"/>
    <property type="match status" value="1"/>
</dbReference>
<dbReference type="EMBL" id="BQNB010012057">
    <property type="protein sequence ID" value="GJS98599.1"/>
    <property type="molecule type" value="Genomic_DNA"/>
</dbReference>